<evidence type="ECO:0000313" key="2">
    <source>
        <dbReference type="EMBL" id="GAA47495.1"/>
    </source>
</evidence>
<organism evidence="2 3">
    <name type="scientific">Clonorchis sinensis</name>
    <name type="common">Chinese liver fluke</name>
    <dbReference type="NCBI Taxonomy" id="79923"/>
    <lineage>
        <taxon>Eukaryota</taxon>
        <taxon>Metazoa</taxon>
        <taxon>Spiralia</taxon>
        <taxon>Lophotrochozoa</taxon>
        <taxon>Platyhelminthes</taxon>
        <taxon>Trematoda</taxon>
        <taxon>Digenea</taxon>
        <taxon>Opisthorchiida</taxon>
        <taxon>Opisthorchiata</taxon>
        <taxon>Opisthorchiidae</taxon>
        <taxon>Clonorchis</taxon>
    </lineage>
</organism>
<keyword evidence="3" id="KW-1185">Reference proteome</keyword>
<proteinExistence type="predicted"/>
<feature type="compositionally biased region" description="Polar residues" evidence="1">
    <location>
        <begin position="85"/>
        <end position="94"/>
    </location>
</feature>
<accession>G7Y3F8</accession>
<name>G7Y3F8_CLOSI</name>
<sequence>MNGGDREFLQNRHQVYMNGSPKDIKTFGKVISLLFILQAMKKRSIWTETYHNRGSQISDSQTKKQGTAGSRINKGHKPEPREVSNRGQPSIDQNTRAREARLTIHVVIDQSGHGITEQPMERTDRTTNRDRSWNKPYVKSLIRDMPVLILARAQNRSILATRLSDEYQHGPVVGYRSVFSNLVFSADSKITSGLMWFLLRLMLDKTDPKNGLFREGSLVIRPKRVVKMLIPEDERLNCEATGSNAVHSIRIDSSYAKTDGSVNEIFHDKSGRATGYALLMSSNKSETRVQCSPLGVDSPRTRNLVSNKENESLNNLKKDKTLVIPPADKGRLTVIMDKSDRVDKAKLYSGTLLRIAGCRMSKPKPSHVNEISSSNGGHRRDHNRGILAD</sequence>
<gene>
    <name evidence="2" type="ORF">CLF_100434</name>
</gene>
<feature type="region of interest" description="Disordered" evidence="1">
    <location>
        <begin position="361"/>
        <end position="389"/>
    </location>
</feature>
<protein>
    <submittedName>
        <fullName evidence="2">Uncharacterized protein</fullName>
    </submittedName>
</protein>
<dbReference type="EMBL" id="DF142841">
    <property type="protein sequence ID" value="GAA47495.1"/>
    <property type="molecule type" value="Genomic_DNA"/>
</dbReference>
<dbReference type="AlphaFoldDB" id="G7Y3F8"/>
<feature type="region of interest" description="Disordered" evidence="1">
    <location>
        <begin position="54"/>
        <end position="95"/>
    </location>
</feature>
<evidence type="ECO:0000313" key="3">
    <source>
        <dbReference type="Proteomes" id="UP000008909"/>
    </source>
</evidence>
<reference key="2">
    <citation type="submission" date="2011-10" db="EMBL/GenBank/DDBJ databases">
        <title>The genome and transcriptome sequence of Clonorchis sinensis provide insights into the carcinogenic liver fluke.</title>
        <authorList>
            <person name="Wang X."/>
            <person name="Huang Y."/>
            <person name="Chen W."/>
            <person name="Liu H."/>
            <person name="Guo L."/>
            <person name="Chen Y."/>
            <person name="Luo F."/>
            <person name="Zhou W."/>
            <person name="Sun J."/>
            <person name="Mao Q."/>
            <person name="Liang P."/>
            <person name="Zhou C."/>
            <person name="Tian Y."/>
            <person name="Men J."/>
            <person name="Lv X."/>
            <person name="Huang L."/>
            <person name="Zhou J."/>
            <person name="Hu Y."/>
            <person name="Li R."/>
            <person name="Zhang F."/>
            <person name="Lei H."/>
            <person name="Li X."/>
            <person name="Hu X."/>
            <person name="Liang C."/>
            <person name="Xu J."/>
            <person name="Wu Z."/>
            <person name="Yu X."/>
        </authorList>
    </citation>
    <scope>NUCLEOTIDE SEQUENCE</scope>
    <source>
        <strain>Henan</strain>
    </source>
</reference>
<reference evidence="2" key="1">
    <citation type="journal article" date="2011" name="Genome Biol.">
        <title>The draft genome of the carcinogenic human liver fluke Clonorchis sinensis.</title>
        <authorList>
            <person name="Wang X."/>
            <person name="Chen W."/>
            <person name="Huang Y."/>
            <person name="Sun J."/>
            <person name="Men J."/>
            <person name="Liu H."/>
            <person name="Luo F."/>
            <person name="Guo L."/>
            <person name="Lv X."/>
            <person name="Deng C."/>
            <person name="Zhou C."/>
            <person name="Fan Y."/>
            <person name="Li X."/>
            <person name="Huang L."/>
            <person name="Hu Y."/>
            <person name="Liang C."/>
            <person name="Hu X."/>
            <person name="Xu J."/>
            <person name="Yu X."/>
        </authorList>
    </citation>
    <scope>NUCLEOTIDE SEQUENCE [LARGE SCALE GENOMIC DNA]</scope>
    <source>
        <strain evidence="2">Henan</strain>
    </source>
</reference>
<dbReference type="Proteomes" id="UP000008909">
    <property type="component" value="Unassembled WGS sequence"/>
</dbReference>
<evidence type="ECO:0000256" key="1">
    <source>
        <dbReference type="SAM" id="MobiDB-lite"/>
    </source>
</evidence>
<feature type="compositionally biased region" description="Polar residues" evidence="1">
    <location>
        <begin position="54"/>
        <end position="70"/>
    </location>
</feature>